<gene>
    <name evidence="2" type="ORF">WR25_01001</name>
</gene>
<proteinExistence type="predicted"/>
<evidence type="ECO:0000256" key="1">
    <source>
        <dbReference type="SAM" id="MobiDB-lite"/>
    </source>
</evidence>
<accession>A0A2A2LGG0</accession>
<dbReference type="Proteomes" id="UP000218231">
    <property type="component" value="Unassembled WGS sequence"/>
</dbReference>
<dbReference type="EMBL" id="LIAE01006795">
    <property type="protein sequence ID" value="PAV85244.1"/>
    <property type="molecule type" value="Genomic_DNA"/>
</dbReference>
<name>A0A2A2LGG0_9BILA</name>
<reference evidence="2 3" key="1">
    <citation type="journal article" date="2017" name="Curr. Biol.">
        <title>Genome architecture and evolution of a unichromosomal asexual nematode.</title>
        <authorList>
            <person name="Fradin H."/>
            <person name="Zegar C."/>
            <person name="Gutwein M."/>
            <person name="Lucas J."/>
            <person name="Kovtun M."/>
            <person name="Corcoran D."/>
            <person name="Baugh L.R."/>
            <person name="Kiontke K."/>
            <person name="Gunsalus K."/>
            <person name="Fitch D.H."/>
            <person name="Piano F."/>
        </authorList>
    </citation>
    <scope>NUCLEOTIDE SEQUENCE [LARGE SCALE GENOMIC DNA]</scope>
    <source>
        <strain evidence="2">PF1309</strain>
    </source>
</reference>
<protein>
    <submittedName>
        <fullName evidence="2">Uncharacterized protein</fullName>
    </submittedName>
</protein>
<feature type="region of interest" description="Disordered" evidence="1">
    <location>
        <begin position="1"/>
        <end position="75"/>
    </location>
</feature>
<feature type="compositionally biased region" description="Basic residues" evidence="1">
    <location>
        <begin position="42"/>
        <end position="56"/>
    </location>
</feature>
<organism evidence="2 3">
    <name type="scientific">Diploscapter pachys</name>
    <dbReference type="NCBI Taxonomy" id="2018661"/>
    <lineage>
        <taxon>Eukaryota</taxon>
        <taxon>Metazoa</taxon>
        <taxon>Ecdysozoa</taxon>
        <taxon>Nematoda</taxon>
        <taxon>Chromadorea</taxon>
        <taxon>Rhabditida</taxon>
        <taxon>Rhabditina</taxon>
        <taxon>Rhabditomorpha</taxon>
        <taxon>Rhabditoidea</taxon>
        <taxon>Rhabditidae</taxon>
        <taxon>Diploscapter</taxon>
    </lineage>
</organism>
<evidence type="ECO:0000313" key="2">
    <source>
        <dbReference type="EMBL" id="PAV85244.1"/>
    </source>
</evidence>
<dbReference type="AlphaFoldDB" id="A0A2A2LGG0"/>
<feature type="compositionally biased region" description="Basic and acidic residues" evidence="1">
    <location>
        <begin position="1"/>
        <end position="16"/>
    </location>
</feature>
<feature type="compositionally biased region" description="Basic and acidic residues" evidence="1">
    <location>
        <begin position="57"/>
        <end position="67"/>
    </location>
</feature>
<comment type="caution">
    <text evidence="2">The sequence shown here is derived from an EMBL/GenBank/DDBJ whole genome shotgun (WGS) entry which is preliminary data.</text>
</comment>
<evidence type="ECO:0000313" key="3">
    <source>
        <dbReference type="Proteomes" id="UP000218231"/>
    </source>
</evidence>
<sequence>MKVNVERTGKEEEGRGKGVAGMKQGKQGKCRQRQKWEEGRTAKKKKPQASGVRKKKPGPELGKRGVEQKQNGLTD</sequence>
<keyword evidence="3" id="KW-1185">Reference proteome</keyword>